<dbReference type="GO" id="GO:0033177">
    <property type="term" value="C:proton-transporting two-sector ATPase complex, proton-transporting domain"/>
    <property type="evidence" value="ECO:0007669"/>
    <property type="project" value="InterPro"/>
</dbReference>
<dbReference type="EMBL" id="BDCO01000002">
    <property type="protein sequence ID" value="GAT33220.1"/>
    <property type="molecule type" value="Genomic_DNA"/>
</dbReference>
<evidence type="ECO:0000256" key="10">
    <source>
        <dbReference type="ARBA" id="ARBA00023136"/>
    </source>
</evidence>
<keyword evidence="10 11" id="KW-0472">Membrane</keyword>
<organism evidence="13 14">
    <name type="scientific">Terrimicrobium sacchariphilum</name>
    <dbReference type="NCBI Taxonomy" id="690879"/>
    <lineage>
        <taxon>Bacteria</taxon>
        <taxon>Pseudomonadati</taxon>
        <taxon>Verrucomicrobiota</taxon>
        <taxon>Terrimicrobiia</taxon>
        <taxon>Terrimicrobiales</taxon>
        <taxon>Terrimicrobiaceae</taxon>
        <taxon>Terrimicrobium</taxon>
    </lineage>
</organism>
<dbReference type="GO" id="GO:0005886">
    <property type="term" value="C:plasma membrane"/>
    <property type="evidence" value="ECO:0007669"/>
    <property type="project" value="UniProtKB-SubCell"/>
</dbReference>
<evidence type="ECO:0000256" key="8">
    <source>
        <dbReference type="ARBA" id="ARBA00023065"/>
    </source>
</evidence>
<evidence type="ECO:0000256" key="9">
    <source>
        <dbReference type="ARBA" id="ARBA00023121"/>
    </source>
</evidence>
<keyword evidence="6 11" id="KW-0375">Hydrogen ion transport</keyword>
<evidence type="ECO:0000313" key="14">
    <source>
        <dbReference type="Proteomes" id="UP000076023"/>
    </source>
</evidence>
<evidence type="ECO:0000256" key="1">
    <source>
        <dbReference type="ARBA" id="ARBA00004141"/>
    </source>
</evidence>
<keyword evidence="11" id="KW-1003">Cell membrane</keyword>
<dbReference type="GO" id="GO:0046933">
    <property type="term" value="F:proton-transporting ATP synthase activity, rotational mechanism"/>
    <property type="evidence" value="ECO:0007669"/>
    <property type="project" value="UniProtKB-UniRule"/>
</dbReference>
<keyword evidence="5 11" id="KW-0812">Transmembrane</keyword>
<dbReference type="GO" id="GO:0045259">
    <property type="term" value="C:proton-transporting ATP synthase complex"/>
    <property type="evidence" value="ECO:0007669"/>
    <property type="project" value="UniProtKB-KW"/>
</dbReference>
<dbReference type="InterPro" id="IPR035921">
    <property type="entry name" value="F/V-ATP_Csub_sf"/>
</dbReference>
<keyword evidence="11" id="KW-0066">ATP synthesis</keyword>
<feature type="transmembrane region" description="Helical" evidence="11">
    <location>
        <begin position="55"/>
        <end position="79"/>
    </location>
</feature>
<evidence type="ECO:0000256" key="6">
    <source>
        <dbReference type="ARBA" id="ARBA00022781"/>
    </source>
</evidence>
<evidence type="ECO:0000256" key="2">
    <source>
        <dbReference type="ARBA" id="ARBA00006704"/>
    </source>
</evidence>
<protein>
    <recommendedName>
        <fullName evidence="11">ATP synthase subunit c</fullName>
    </recommendedName>
    <alternativeName>
        <fullName evidence="11">ATP synthase F(0) sector subunit c</fullName>
    </alternativeName>
    <alternativeName>
        <fullName evidence="11">F-type ATPase subunit c</fullName>
        <shortName evidence="11">F-ATPase subunit c</shortName>
    </alternativeName>
    <alternativeName>
        <fullName evidence="11">Lipid-binding protein</fullName>
    </alternativeName>
</protein>
<dbReference type="AlphaFoldDB" id="A0A146G6M0"/>
<feature type="site" description="Reversibly protonated during proton transport" evidence="11">
    <location>
        <position position="68"/>
    </location>
</feature>
<dbReference type="Gene3D" id="1.20.20.10">
    <property type="entry name" value="F1F0 ATP synthase subunit C"/>
    <property type="match status" value="1"/>
</dbReference>
<evidence type="ECO:0000259" key="12">
    <source>
        <dbReference type="Pfam" id="PF00137"/>
    </source>
</evidence>
<comment type="function">
    <text evidence="11">Key component of the F(0) channel; it plays a direct role in translocation across the membrane. A homomeric c-ring of between 10-14 subunits forms the central stalk rotor element with the F(1) delta and epsilon subunits.</text>
</comment>
<evidence type="ECO:0000256" key="4">
    <source>
        <dbReference type="ARBA" id="ARBA00022547"/>
    </source>
</evidence>
<dbReference type="Pfam" id="PF00137">
    <property type="entry name" value="ATP-synt_C"/>
    <property type="match status" value="1"/>
</dbReference>
<dbReference type="InterPro" id="IPR038662">
    <property type="entry name" value="ATP_synth_F0_csu_sf"/>
</dbReference>
<gene>
    <name evidence="11" type="primary">atpE</name>
    <name evidence="13" type="ORF">TSACC_21630</name>
</gene>
<comment type="caution">
    <text evidence="11">Lacks conserved residue(s) required for the propagation of feature annotation.</text>
</comment>
<dbReference type="HAMAP" id="MF_01396">
    <property type="entry name" value="ATP_synth_c_bact"/>
    <property type="match status" value="1"/>
</dbReference>
<dbReference type="SUPFAM" id="SSF81333">
    <property type="entry name" value="F1F0 ATP synthase subunit C"/>
    <property type="match status" value="1"/>
</dbReference>
<dbReference type="STRING" id="690879.TSACC_21630"/>
<dbReference type="InterPro" id="IPR020537">
    <property type="entry name" value="ATP_synth_F0_csu_DDCD_BS"/>
</dbReference>
<comment type="similarity">
    <text evidence="2 11">Belongs to the ATPase C chain family.</text>
</comment>
<evidence type="ECO:0000256" key="5">
    <source>
        <dbReference type="ARBA" id="ARBA00022692"/>
    </source>
</evidence>
<keyword evidence="7 11" id="KW-1133">Transmembrane helix</keyword>
<keyword evidence="9 11" id="KW-0446">Lipid-binding</keyword>
<comment type="caution">
    <text evidence="13">The sequence shown here is derived from an EMBL/GenBank/DDBJ whole genome shotgun (WGS) entry which is preliminary data.</text>
</comment>
<proteinExistence type="inferred from homology"/>
<reference evidence="14" key="1">
    <citation type="journal article" date="2017" name="Genome Announc.">
        <title>Draft Genome Sequence of Terrimicrobium sacchariphilum NM-5T, a Facultative Anaerobic Soil Bacterium of the Class Spartobacteria.</title>
        <authorList>
            <person name="Qiu Y.L."/>
            <person name="Tourlousse D.M."/>
            <person name="Matsuura N."/>
            <person name="Ohashi A."/>
            <person name="Sekiguchi Y."/>
        </authorList>
    </citation>
    <scope>NUCLEOTIDE SEQUENCE [LARGE SCALE GENOMIC DNA]</scope>
    <source>
        <strain evidence="14">NM-5</strain>
    </source>
</reference>
<sequence>MTSMILPILAAAAEAGGLTGSFTLGMAGAGAGIGVGLVGAKAAEAVGRNPGAFGRVLTVAILGMALAEAIAIYALILAFGGR</sequence>
<dbReference type="PRINTS" id="PR00124">
    <property type="entry name" value="ATPASEC"/>
</dbReference>
<dbReference type="GO" id="GO:0008289">
    <property type="term" value="F:lipid binding"/>
    <property type="evidence" value="ECO:0007669"/>
    <property type="project" value="UniProtKB-KW"/>
</dbReference>
<dbReference type="PROSITE" id="PS00605">
    <property type="entry name" value="ATPASE_C"/>
    <property type="match status" value="1"/>
</dbReference>
<dbReference type="InterPro" id="IPR000454">
    <property type="entry name" value="ATP_synth_F0_csu"/>
</dbReference>
<comment type="subcellular location">
    <subcellularLocation>
        <location evidence="11">Cell membrane</location>
        <topology evidence="11">Multi-pass membrane protein</topology>
    </subcellularLocation>
    <subcellularLocation>
        <location evidence="1">Membrane</location>
        <topology evidence="1">Multi-pass membrane protein</topology>
    </subcellularLocation>
</comment>
<accession>A0A146G6M0</accession>
<keyword evidence="8 11" id="KW-0406">Ion transport</keyword>
<evidence type="ECO:0000256" key="3">
    <source>
        <dbReference type="ARBA" id="ARBA00022448"/>
    </source>
</evidence>
<feature type="domain" description="V-ATPase proteolipid subunit C-like" evidence="12">
    <location>
        <begin position="22"/>
        <end position="79"/>
    </location>
</feature>
<evidence type="ECO:0000256" key="7">
    <source>
        <dbReference type="ARBA" id="ARBA00022989"/>
    </source>
</evidence>
<comment type="function">
    <text evidence="11">F(1)F(0) ATP synthase produces ATP from ADP in the presence of a proton or sodium gradient. F-type ATPases consist of two structural domains, F(1) containing the extramembraneous catalytic core and F(0) containing the membrane proton channel, linked together by a central stalk and a peripheral stalk. During catalysis, ATP synthesis in the catalytic domain of F(1) is coupled via a rotary mechanism of the central stalk subunits to proton translocation.</text>
</comment>
<evidence type="ECO:0000256" key="11">
    <source>
        <dbReference type="HAMAP-Rule" id="MF_01396"/>
    </source>
</evidence>
<dbReference type="Proteomes" id="UP000076023">
    <property type="component" value="Unassembled WGS sequence"/>
</dbReference>
<evidence type="ECO:0000313" key="13">
    <source>
        <dbReference type="EMBL" id="GAT33220.1"/>
    </source>
</evidence>
<keyword evidence="4 11" id="KW-0138">CF(0)</keyword>
<keyword evidence="14" id="KW-1185">Reference proteome</keyword>
<dbReference type="CDD" id="cd18121">
    <property type="entry name" value="ATP-synt_Fo_c"/>
    <property type="match status" value="1"/>
</dbReference>
<name>A0A146G6M0_TERSA</name>
<dbReference type="InParanoid" id="A0A146G6M0"/>
<keyword evidence="3 11" id="KW-0813">Transport</keyword>
<dbReference type="InterPro" id="IPR002379">
    <property type="entry name" value="ATPase_proteolipid_c-like_dom"/>
</dbReference>